<evidence type="ECO:0000256" key="11">
    <source>
        <dbReference type="ARBA" id="ARBA00023237"/>
    </source>
</evidence>
<comment type="subunit">
    <text evidence="6">The basal body constitutes a major portion of the flagellar organelle and consists of four rings (L,P,S, and M) mounted on a central rod.</text>
</comment>
<protein>
    <submittedName>
        <fullName evidence="13">Flagellar basal body L-ring protein FlgH</fullName>
    </submittedName>
</protein>
<evidence type="ECO:0000256" key="6">
    <source>
        <dbReference type="ARBA" id="ARBA00011439"/>
    </source>
</evidence>
<evidence type="ECO:0000256" key="1">
    <source>
        <dbReference type="ARBA" id="ARBA00002591"/>
    </source>
</evidence>
<dbReference type="RefSeq" id="WP_160931420.1">
    <property type="nucleotide sequence ID" value="NZ_WWEU01000005.1"/>
</dbReference>
<gene>
    <name evidence="13" type="ORF">GTG28_15465</name>
</gene>
<evidence type="ECO:0000256" key="9">
    <source>
        <dbReference type="ARBA" id="ARBA00023139"/>
    </source>
</evidence>
<dbReference type="EMBL" id="WWEU01000005">
    <property type="protein sequence ID" value="MYM60630.1"/>
    <property type="molecule type" value="Genomic_DNA"/>
</dbReference>
<evidence type="ECO:0000256" key="8">
    <source>
        <dbReference type="ARBA" id="ARBA00023136"/>
    </source>
</evidence>
<keyword evidence="14" id="KW-1185">Reference proteome</keyword>
<dbReference type="Pfam" id="PF02107">
    <property type="entry name" value="FlgH"/>
    <property type="match status" value="1"/>
</dbReference>
<evidence type="ECO:0000256" key="7">
    <source>
        <dbReference type="ARBA" id="ARBA00022729"/>
    </source>
</evidence>
<dbReference type="GO" id="GO:0009427">
    <property type="term" value="C:bacterial-type flagellum basal body, distal rod, L ring"/>
    <property type="evidence" value="ECO:0007669"/>
    <property type="project" value="InterPro"/>
</dbReference>
<dbReference type="PANTHER" id="PTHR34933">
    <property type="entry name" value="FLAGELLAR L-RING PROTEIN"/>
    <property type="match status" value="1"/>
</dbReference>
<dbReference type="PANTHER" id="PTHR34933:SF1">
    <property type="entry name" value="FLAGELLAR L-RING PROTEIN"/>
    <property type="match status" value="1"/>
</dbReference>
<evidence type="ECO:0000256" key="3">
    <source>
        <dbReference type="ARBA" id="ARBA00004442"/>
    </source>
</evidence>
<keyword evidence="11" id="KW-0998">Cell outer membrane</keyword>
<dbReference type="PRINTS" id="PR01008">
    <property type="entry name" value="FLGLRINGFLGH"/>
</dbReference>
<dbReference type="GO" id="GO:0071973">
    <property type="term" value="P:bacterial-type flagellum-dependent cell motility"/>
    <property type="evidence" value="ECO:0007669"/>
    <property type="project" value="InterPro"/>
</dbReference>
<keyword evidence="13" id="KW-0966">Cell projection</keyword>
<evidence type="ECO:0000256" key="12">
    <source>
        <dbReference type="ARBA" id="ARBA00023288"/>
    </source>
</evidence>
<dbReference type="AlphaFoldDB" id="A0A6L8M0P5"/>
<evidence type="ECO:0000256" key="4">
    <source>
        <dbReference type="ARBA" id="ARBA00004635"/>
    </source>
</evidence>
<keyword evidence="8" id="KW-0472">Membrane</keyword>
<dbReference type="InterPro" id="IPR000527">
    <property type="entry name" value="Flag_Lring"/>
</dbReference>
<comment type="caution">
    <text evidence="13">The sequence shown here is derived from an EMBL/GenBank/DDBJ whole genome shotgun (WGS) entry which is preliminary data.</text>
</comment>
<evidence type="ECO:0000313" key="14">
    <source>
        <dbReference type="Proteomes" id="UP000478571"/>
    </source>
</evidence>
<sequence length="192" mass="20791">MTIKKCLLNLLVSSAICFSEGITAIEYDIEKYSATWADQRATSIGDVVTILIEETAKASSSAGLDADNKHSLGLSHQIDSHSFSMDAGLNGSMSGESSTSRNGSISATITARITEIDPHGLFKIFGEQFVTVNGEEQKITIAGFVRPEDLSSQNLVISSRIESAKIELSGIGEVNDNRDPNVFRLLFRWLGF</sequence>
<evidence type="ECO:0000256" key="10">
    <source>
        <dbReference type="ARBA" id="ARBA00023143"/>
    </source>
</evidence>
<dbReference type="Proteomes" id="UP000478571">
    <property type="component" value="Unassembled WGS sequence"/>
</dbReference>
<keyword evidence="13" id="KW-0969">Cilium</keyword>
<proteinExistence type="inferred from homology"/>
<name>A0A6L8M0P5_9VIBR</name>
<keyword evidence="10" id="KW-0975">Bacterial flagellum</keyword>
<accession>A0A6L8M0P5</accession>
<keyword evidence="9" id="KW-0564">Palmitate</keyword>
<keyword evidence="13" id="KW-0282">Flagellum</keyword>
<dbReference type="GO" id="GO:0009279">
    <property type="term" value="C:cell outer membrane"/>
    <property type="evidence" value="ECO:0007669"/>
    <property type="project" value="UniProtKB-SubCell"/>
</dbReference>
<keyword evidence="7" id="KW-0732">Signal</keyword>
<reference evidence="13 14" key="1">
    <citation type="submission" date="2020-01" db="EMBL/GenBank/DDBJ databases">
        <title>Draft Genome Sequence of Vibrio sp. strain OCN044, Isolated from a Healthy Coral at Palmyra Atoll.</title>
        <authorList>
            <person name="Videau P."/>
            <person name="Loughran R."/>
            <person name="Esquivel A."/>
            <person name="Deadmond M."/>
            <person name="Paddock B.E."/>
            <person name="Saw J.H."/>
            <person name="Ushijima B."/>
        </authorList>
    </citation>
    <scope>NUCLEOTIDE SEQUENCE [LARGE SCALE GENOMIC DNA]</scope>
    <source>
        <strain evidence="13 14">OCN044</strain>
    </source>
</reference>
<evidence type="ECO:0000256" key="5">
    <source>
        <dbReference type="ARBA" id="ARBA00006929"/>
    </source>
</evidence>
<organism evidence="13 14">
    <name type="scientific">Vibrio tetraodonis subsp. pristinus</name>
    <dbReference type="NCBI Taxonomy" id="2695891"/>
    <lineage>
        <taxon>Bacteria</taxon>
        <taxon>Pseudomonadati</taxon>
        <taxon>Pseudomonadota</taxon>
        <taxon>Gammaproteobacteria</taxon>
        <taxon>Vibrionales</taxon>
        <taxon>Vibrionaceae</taxon>
        <taxon>Vibrio</taxon>
    </lineage>
</organism>
<comment type="function">
    <text evidence="1">Assembles around the rod to form the L-ring and probably protects the motor/basal body from shearing forces during rotation.</text>
</comment>
<comment type="similarity">
    <text evidence="5">Belongs to the FlgH family.</text>
</comment>
<comment type="subcellular location">
    <subcellularLocation>
        <location evidence="2">Bacterial flagellum basal body</location>
    </subcellularLocation>
    <subcellularLocation>
        <location evidence="3">Cell outer membrane</location>
    </subcellularLocation>
    <subcellularLocation>
        <location evidence="4">Membrane</location>
        <topology evidence="4">Lipid-anchor</topology>
    </subcellularLocation>
</comment>
<keyword evidence="12" id="KW-0449">Lipoprotein</keyword>
<evidence type="ECO:0000256" key="2">
    <source>
        <dbReference type="ARBA" id="ARBA00004117"/>
    </source>
</evidence>
<evidence type="ECO:0000313" key="13">
    <source>
        <dbReference type="EMBL" id="MYM60630.1"/>
    </source>
</evidence>
<dbReference type="GO" id="GO:0003774">
    <property type="term" value="F:cytoskeletal motor activity"/>
    <property type="evidence" value="ECO:0007669"/>
    <property type="project" value="InterPro"/>
</dbReference>